<proteinExistence type="predicted"/>
<accession>A0A2X3IMH1</accession>
<dbReference type="AlphaFoldDB" id="A0A2X3IMH1"/>
<dbReference type="EMBL" id="UAWO01000006">
    <property type="protein sequence ID" value="SQC85443.1"/>
    <property type="molecule type" value="Genomic_DNA"/>
</dbReference>
<name>A0A2X3IMH1_CLOPF</name>
<dbReference type="CDD" id="cd11539">
    <property type="entry name" value="NTP-PPase_u2"/>
    <property type="match status" value="1"/>
</dbReference>
<protein>
    <submittedName>
        <fullName evidence="1">Phage protein</fullName>
    </submittedName>
</protein>
<gene>
    <name evidence="1" type="ORF">NCTC8081_03236</name>
</gene>
<organism evidence="1 2">
    <name type="scientific">Clostridium perfringens</name>
    <dbReference type="NCBI Taxonomy" id="1502"/>
    <lineage>
        <taxon>Bacteria</taxon>
        <taxon>Bacillati</taxon>
        <taxon>Bacillota</taxon>
        <taxon>Clostridia</taxon>
        <taxon>Eubacteriales</taxon>
        <taxon>Clostridiaceae</taxon>
        <taxon>Clostridium</taxon>
    </lineage>
</organism>
<dbReference type="Proteomes" id="UP000250234">
    <property type="component" value="Unassembled WGS sequence"/>
</dbReference>
<dbReference type="RefSeq" id="WP_111946613.1">
    <property type="nucleotide sequence ID" value="NZ_CATNYA010000055.1"/>
</dbReference>
<dbReference type="SUPFAM" id="SSF101386">
    <property type="entry name" value="all-alpha NTP pyrophosphatases"/>
    <property type="match status" value="1"/>
</dbReference>
<evidence type="ECO:0000313" key="2">
    <source>
        <dbReference type="Proteomes" id="UP000250234"/>
    </source>
</evidence>
<sequence>MDKRIKEIFKFYGEKSQKGQIIQELAELVVALTKNDVENIHEEIADVEIMLEQLKLFKNIDVKKIEEYREFKLNRQMKRIESLKSKEFSNVGFN</sequence>
<evidence type="ECO:0000313" key="1">
    <source>
        <dbReference type="EMBL" id="SQC85443.1"/>
    </source>
</evidence>
<reference evidence="1 2" key="1">
    <citation type="submission" date="2018-06" db="EMBL/GenBank/DDBJ databases">
        <authorList>
            <consortium name="Pathogen Informatics"/>
            <person name="Doyle S."/>
        </authorList>
    </citation>
    <scope>NUCLEOTIDE SEQUENCE [LARGE SCALE GENOMIC DNA]</scope>
    <source>
        <strain evidence="1 2">NCTC8081</strain>
    </source>
</reference>